<name>A0A5Q2RIH7_9ACTN</name>
<dbReference type="RefSeq" id="WP_153760693.1">
    <property type="nucleotide sequence ID" value="NZ_CP045851.1"/>
</dbReference>
<protein>
    <submittedName>
        <fullName evidence="2">Amphi-Trp domain-containing protein</fullName>
    </submittedName>
</protein>
<organism evidence="2 3">
    <name type="scientific">Actinomarinicola tropica</name>
    <dbReference type="NCBI Taxonomy" id="2789776"/>
    <lineage>
        <taxon>Bacteria</taxon>
        <taxon>Bacillati</taxon>
        <taxon>Actinomycetota</taxon>
        <taxon>Acidimicrobiia</taxon>
        <taxon>Acidimicrobiales</taxon>
        <taxon>Iamiaceae</taxon>
        <taxon>Actinomarinicola</taxon>
    </lineage>
</organism>
<feature type="domain" description="Amphi-Trp" evidence="1">
    <location>
        <begin position="7"/>
        <end position="72"/>
    </location>
</feature>
<proteinExistence type="predicted"/>
<reference evidence="2 3" key="1">
    <citation type="submission" date="2019-11" db="EMBL/GenBank/DDBJ databases">
        <authorList>
            <person name="He Y."/>
        </authorList>
    </citation>
    <scope>NUCLEOTIDE SEQUENCE [LARGE SCALE GENOMIC DNA]</scope>
    <source>
        <strain evidence="2 3">SCSIO 58843</strain>
    </source>
</reference>
<dbReference type="Proteomes" id="UP000334019">
    <property type="component" value="Chromosome"/>
</dbReference>
<dbReference type="EMBL" id="CP045851">
    <property type="protein sequence ID" value="QGG96589.1"/>
    <property type="molecule type" value="Genomic_DNA"/>
</dbReference>
<sequence>MDLIEHEHDEHMRREAAADKLREIADMLSRHNEIRFVQGGLATTVKVPDEVEFSLEVEIGSDGNEIEIEISW</sequence>
<evidence type="ECO:0000259" key="1">
    <source>
        <dbReference type="Pfam" id="PF20068"/>
    </source>
</evidence>
<accession>A0A5Q2RIH7</accession>
<evidence type="ECO:0000313" key="3">
    <source>
        <dbReference type="Proteomes" id="UP000334019"/>
    </source>
</evidence>
<dbReference type="InterPro" id="IPR027598">
    <property type="entry name" value="Amphi-Trp_dom"/>
</dbReference>
<dbReference type="Pfam" id="PF20068">
    <property type="entry name" value="Amphi-Trp"/>
    <property type="match status" value="1"/>
</dbReference>
<evidence type="ECO:0000313" key="2">
    <source>
        <dbReference type="EMBL" id="QGG96589.1"/>
    </source>
</evidence>
<keyword evidence="3" id="KW-1185">Reference proteome</keyword>
<dbReference type="NCBIfam" id="TIGR04354">
    <property type="entry name" value="amphi-Trp"/>
    <property type="match status" value="1"/>
</dbReference>
<gene>
    <name evidence="2" type="ORF">GH723_16590</name>
</gene>
<dbReference type="KEGG" id="atq:GH723_16590"/>
<dbReference type="AlphaFoldDB" id="A0A5Q2RIH7"/>